<dbReference type="CDD" id="cd00170">
    <property type="entry name" value="SEC14"/>
    <property type="match status" value="1"/>
</dbReference>
<feature type="region of interest" description="Disordered" evidence="1">
    <location>
        <begin position="519"/>
        <end position="564"/>
    </location>
</feature>
<dbReference type="PANTHER" id="PTHR46277">
    <property type="entry name" value="OS03G0850700 PROTEIN"/>
    <property type="match status" value="1"/>
</dbReference>
<gene>
    <name evidence="3" type="ORF">CSSPTR1EN2_LOCUS18835</name>
</gene>
<dbReference type="SUPFAM" id="SSF52087">
    <property type="entry name" value="CRAL/TRIO domain"/>
    <property type="match status" value="1"/>
</dbReference>
<dbReference type="SMART" id="SM00516">
    <property type="entry name" value="SEC14"/>
    <property type="match status" value="1"/>
</dbReference>
<dbReference type="InterPro" id="IPR001251">
    <property type="entry name" value="CRAL-TRIO_dom"/>
</dbReference>
<dbReference type="Pfam" id="PF00650">
    <property type="entry name" value="CRAL_TRIO"/>
    <property type="match status" value="1"/>
</dbReference>
<protein>
    <recommendedName>
        <fullName evidence="2">CRAL-TRIO domain-containing protein</fullName>
    </recommendedName>
</protein>
<feature type="region of interest" description="Disordered" evidence="1">
    <location>
        <begin position="487"/>
        <end position="507"/>
    </location>
</feature>
<sequence length="564" mass="62715">MITMALSLQQISSCFLHDLLLARSSCRNRSSSSSSSSSSVSTTWHHLHSQLQLSALLSIPTFEATVVSADSAARPRSRLQVSGLWSETWHLRSGFALRSLFSEVGNSSQVLCVQEFAEVLESLREAIDLVGGKSEELEDELLLRFLKEHSLDVEEAAKAIAKHQKWRTSLMPQQPHEYILESEISGELNAKKLYMQGKDKRGHPILVMLGRNHVPNKEDFQEFQRFVVYAIEKTIKLAPADGKLVGIMDLKGYGFKNLDSQALITGFDIVQSHYPGCVEKLFMVNVPLIFYGVWKVASPFIKDAVRKKIVFVDNKKLQETLLHDIDADQLCSEKEAVNERRETFTNRLPPTHQQLLHVGGGLRFLLRSALAPVPDCGSWVEAGGVKGDWNPRIRSMVFIIMEVCSMEAHVLRNLSSGRFVDMGRQKLQAEQQHLQASKRSTWCIRTSRTVGNSACTTSLAAGSCGGQLGSLWKSWSKMQQNLLPRRIHATPGGEECDPKTRSSSLDSYDVREVIDTVVESETIDMPENAKEASAAPPPPLPGKLSPFSPGVDLDTDDTSHADHQ</sequence>
<dbReference type="InterPro" id="IPR036273">
    <property type="entry name" value="CRAL/TRIO_N_dom_sf"/>
</dbReference>
<dbReference type="SUPFAM" id="SSF46938">
    <property type="entry name" value="CRAL/TRIO N-terminal domain"/>
    <property type="match status" value="1"/>
</dbReference>
<proteinExistence type="predicted"/>
<name>A0ABP0UQM0_9BRYO</name>
<reference evidence="3" key="1">
    <citation type="submission" date="2024-02" db="EMBL/GenBank/DDBJ databases">
        <authorList>
            <consortium name="ELIXIR-Norway"/>
            <consortium name="Elixir Norway"/>
        </authorList>
    </citation>
    <scope>NUCLEOTIDE SEQUENCE</scope>
</reference>
<dbReference type="PROSITE" id="PS50191">
    <property type="entry name" value="CRAL_TRIO"/>
    <property type="match status" value="1"/>
</dbReference>
<evidence type="ECO:0000313" key="3">
    <source>
        <dbReference type="EMBL" id="CAK9228182.1"/>
    </source>
</evidence>
<accession>A0ABP0UQM0</accession>
<dbReference type="EMBL" id="OZ019898">
    <property type="protein sequence ID" value="CAK9228182.1"/>
    <property type="molecule type" value="Genomic_DNA"/>
</dbReference>
<evidence type="ECO:0000259" key="2">
    <source>
        <dbReference type="PROSITE" id="PS50191"/>
    </source>
</evidence>
<dbReference type="Proteomes" id="UP001497512">
    <property type="component" value="Chromosome 6"/>
</dbReference>
<dbReference type="InterPro" id="IPR036865">
    <property type="entry name" value="CRAL-TRIO_dom_sf"/>
</dbReference>
<evidence type="ECO:0000256" key="1">
    <source>
        <dbReference type="SAM" id="MobiDB-lite"/>
    </source>
</evidence>
<dbReference type="PANTHER" id="PTHR46277:SF24">
    <property type="entry name" value="CRAL-TRIO DOMAIN-CONTAINING PROTEIN"/>
    <property type="match status" value="1"/>
</dbReference>
<evidence type="ECO:0000313" key="4">
    <source>
        <dbReference type="Proteomes" id="UP001497512"/>
    </source>
</evidence>
<organism evidence="3 4">
    <name type="scientific">Sphagnum troendelagicum</name>
    <dbReference type="NCBI Taxonomy" id="128251"/>
    <lineage>
        <taxon>Eukaryota</taxon>
        <taxon>Viridiplantae</taxon>
        <taxon>Streptophyta</taxon>
        <taxon>Embryophyta</taxon>
        <taxon>Bryophyta</taxon>
        <taxon>Sphagnophytina</taxon>
        <taxon>Sphagnopsida</taxon>
        <taxon>Sphagnales</taxon>
        <taxon>Sphagnaceae</taxon>
        <taxon>Sphagnum</taxon>
    </lineage>
</organism>
<keyword evidence="4" id="KW-1185">Reference proteome</keyword>
<dbReference type="Gene3D" id="3.40.525.10">
    <property type="entry name" value="CRAL-TRIO lipid binding domain"/>
    <property type="match status" value="1"/>
</dbReference>
<feature type="domain" description="CRAL-TRIO" evidence="2">
    <location>
        <begin position="181"/>
        <end position="330"/>
    </location>
</feature>